<organism evidence="2">
    <name type="scientific">viral metagenome</name>
    <dbReference type="NCBI Taxonomy" id="1070528"/>
    <lineage>
        <taxon>unclassified sequences</taxon>
        <taxon>metagenomes</taxon>
        <taxon>organismal metagenomes</taxon>
    </lineage>
</organism>
<name>A0A6C0BEY9_9ZZZZ</name>
<keyword evidence="1" id="KW-0472">Membrane</keyword>
<proteinExistence type="predicted"/>
<keyword evidence="1" id="KW-1133">Transmembrane helix</keyword>
<evidence type="ECO:0000256" key="1">
    <source>
        <dbReference type="SAM" id="Phobius"/>
    </source>
</evidence>
<keyword evidence="1" id="KW-0812">Transmembrane</keyword>
<sequence length="62" mass="7400">MKFIKLKSVGFTCLKVTYTIKMPAVYTNIVVTVYTLFTILLTKAFYKYNEYTIDKLFKKNHY</sequence>
<evidence type="ECO:0000313" key="2">
    <source>
        <dbReference type="EMBL" id="QHS90706.1"/>
    </source>
</evidence>
<accession>A0A6C0BEY9</accession>
<reference evidence="2" key="1">
    <citation type="journal article" date="2020" name="Nature">
        <title>Giant virus diversity and host interactions through global metagenomics.</title>
        <authorList>
            <person name="Schulz F."/>
            <person name="Roux S."/>
            <person name="Paez-Espino D."/>
            <person name="Jungbluth S."/>
            <person name="Walsh D.A."/>
            <person name="Denef V.J."/>
            <person name="McMahon K.D."/>
            <person name="Konstantinidis K.T."/>
            <person name="Eloe-Fadrosh E.A."/>
            <person name="Kyrpides N.C."/>
            <person name="Woyke T."/>
        </authorList>
    </citation>
    <scope>NUCLEOTIDE SEQUENCE</scope>
    <source>
        <strain evidence="2">GVMAG-M-3300010354-11</strain>
    </source>
</reference>
<feature type="transmembrane region" description="Helical" evidence="1">
    <location>
        <begin position="25"/>
        <end position="46"/>
    </location>
</feature>
<dbReference type="AlphaFoldDB" id="A0A6C0BEY9"/>
<protein>
    <submittedName>
        <fullName evidence="2">Uncharacterized protein</fullName>
    </submittedName>
</protein>
<dbReference type="EMBL" id="MN739143">
    <property type="protein sequence ID" value="QHS90706.1"/>
    <property type="molecule type" value="Genomic_DNA"/>
</dbReference>